<evidence type="ECO:0000313" key="2">
    <source>
        <dbReference type="Proteomes" id="UP000807716"/>
    </source>
</evidence>
<gene>
    <name evidence="1" type="ORF">DFQ27_005195</name>
</gene>
<dbReference type="OrthoDB" id="2382146at2759"/>
<keyword evidence="2" id="KW-1185">Reference proteome</keyword>
<dbReference type="InterPro" id="IPR032675">
    <property type="entry name" value="LRR_dom_sf"/>
</dbReference>
<sequence length="452" mass="50688">MVLADILAGWNIIVPLLQAPRLARSITLLELSFIRYTDVDLSLLLLPNKALGTTGLPHLRHLVLRRVGVANLLESPDSQPPLILTSLCLYSVQIQKDSLATLMTLLHGPSLDRLCIADACTSLSPPASADALNAVTLVTLADLVRWSQYFPFLRSIEVQIAHNPDFIGLLVRLQQLFPRADLLGIDYRGPSRPLATGFIHVDGLLTRLEVQKKNWHSSFPAAHLSVFLCSDQARHLDTLHAPGIEFPVKMLSARTSSTYDAPDGAWRCKNLRHLSIQLIGRMSMDYSVDLRFVLAYFVANCPNLVHLELEREDIHFHPEGGLCLTSRLPHLQRLIFRVLYYVGHTVSKGGSYEDTWAPEAKARWILPHPTKRDIELAQSSLRLCRSVAELSLDPNLIQNDILLSGEGCCWIQMDLLHIELAQSKYNGIDMARQDVKVFRRLRPDIAFSVTES</sequence>
<accession>A0A9P6Q1A0</accession>
<comment type="caution">
    <text evidence="1">The sequence shown here is derived from an EMBL/GenBank/DDBJ whole genome shotgun (WGS) entry which is preliminary data.</text>
</comment>
<proteinExistence type="predicted"/>
<dbReference type="Proteomes" id="UP000807716">
    <property type="component" value="Unassembled WGS sequence"/>
</dbReference>
<reference evidence="1" key="1">
    <citation type="journal article" date="2020" name="Fungal Divers.">
        <title>Resolving the Mortierellaceae phylogeny through synthesis of multi-gene phylogenetics and phylogenomics.</title>
        <authorList>
            <person name="Vandepol N."/>
            <person name="Liber J."/>
            <person name="Desiro A."/>
            <person name="Na H."/>
            <person name="Kennedy M."/>
            <person name="Barry K."/>
            <person name="Grigoriev I.V."/>
            <person name="Miller A.N."/>
            <person name="O'Donnell K."/>
            <person name="Stajich J.E."/>
            <person name="Bonito G."/>
        </authorList>
    </citation>
    <scope>NUCLEOTIDE SEQUENCE</scope>
    <source>
        <strain evidence="1">BC1065</strain>
    </source>
</reference>
<dbReference type="AlphaFoldDB" id="A0A9P6Q1A0"/>
<dbReference type="EMBL" id="JAAAJB010000367">
    <property type="protein sequence ID" value="KAG0257326.1"/>
    <property type="molecule type" value="Genomic_DNA"/>
</dbReference>
<dbReference type="SUPFAM" id="SSF52047">
    <property type="entry name" value="RNI-like"/>
    <property type="match status" value="1"/>
</dbReference>
<evidence type="ECO:0000313" key="1">
    <source>
        <dbReference type="EMBL" id="KAG0257326.1"/>
    </source>
</evidence>
<name>A0A9P6Q1A0_9FUNG</name>
<protein>
    <submittedName>
        <fullName evidence="1">Uncharacterized protein</fullName>
    </submittedName>
</protein>
<dbReference type="Gene3D" id="3.80.10.10">
    <property type="entry name" value="Ribonuclease Inhibitor"/>
    <property type="match status" value="1"/>
</dbReference>
<organism evidence="1 2">
    <name type="scientific">Actinomortierella ambigua</name>
    <dbReference type="NCBI Taxonomy" id="1343610"/>
    <lineage>
        <taxon>Eukaryota</taxon>
        <taxon>Fungi</taxon>
        <taxon>Fungi incertae sedis</taxon>
        <taxon>Mucoromycota</taxon>
        <taxon>Mortierellomycotina</taxon>
        <taxon>Mortierellomycetes</taxon>
        <taxon>Mortierellales</taxon>
        <taxon>Mortierellaceae</taxon>
        <taxon>Actinomortierella</taxon>
    </lineage>
</organism>